<proteinExistence type="predicted"/>
<protein>
    <submittedName>
        <fullName evidence="2">Uncharacterized protein</fullName>
    </submittedName>
</protein>
<sequence length="294" mass="32284">MIREAILVTFVAVDIYKTVANGRRKRRARRAQQDYIQQRSHSTVVAVQTRSNAAASGRTKLVSFAAFSQEKLLQLLGLCTFLAAAVLTGVALYAPDLLISAFGVCACLLLVMIAHVYATLKEQSSLALAVAAAVQSPAVAAASLQSVQNLNGIWIKDKAASDSMDPAMDLMGLNGLIRKAINLVRGVEIAITDDTFEMAIISVIPWFKVREKYPLTSEERQHRRRDLRRGGARGRVRMNPDGALRLDLAWPEPHGGTGYDLFYVLDDVNTLHVDSVITVGGRTATYNVVYRRRT</sequence>
<evidence type="ECO:0000313" key="3">
    <source>
        <dbReference type="Proteomes" id="UP001491310"/>
    </source>
</evidence>
<keyword evidence="1" id="KW-0812">Transmembrane</keyword>
<feature type="transmembrane region" description="Helical" evidence="1">
    <location>
        <begin position="99"/>
        <end position="118"/>
    </location>
</feature>
<evidence type="ECO:0000313" key="2">
    <source>
        <dbReference type="EMBL" id="KAK9915727.1"/>
    </source>
</evidence>
<evidence type="ECO:0000256" key="1">
    <source>
        <dbReference type="SAM" id="Phobius"/>
    </source>
</evidence>
<keyword evidence="1" id="KW-0472">Membrane</keyword>
<name>A0ABR2YV41_9CHLO</name>
<reference evidence="2 3" key="1">
    <citation type="journal article" date="2024" name="Nat. Commun.">
        <title>Phylogenomics reveals the evolutionary origins of lichenization in chlorophyte algae.</title>
        <authorList>
            <person name="Puginier C."/>
            <person name="Libourel C."/>
            <person name="Otte J."/>
            <person name="Skaloud P."/>
            <person name="Haon M."/>
            <person name="Grisel S."/>
            <person name="Petersen M."/>
            <person name="Berrin J.G."/>
            <person name="Delaux P.M."/>
            <person name="Dal Grande F."/>
            <person name="Keller J."/>
        </authorList>
    </citation>
    <scope>NUCLEOTIDE SEQUENCE [LARGE SCALE GENOMIC DNA]</scope>
    <source>
        <strain evidence="2 3">SAG 216-7</strain>
    </source>
</reference>
<gene>
    <name evidence="2" type="ORF">WJX75_003301</name>
</gene>
<keyword evidence="3" id="KW-1185">Reference proteome</keyword>
<feature type="transmembrane region" description="Helical" evidence="1">
    <location>
        <begin position="72"/>
        <end position="93"/>
    </location>
</feature>
<organism evidence="2 3">
    <name type="scientific">Coccomyxa subellipsoidea</name>
    <dbReference type="NCBI Taxonomy" id="248742"/>
    <lineage>
        <taxon>Eukaryota</taxon>
        <taxon>Viridiplantae</taxon>
        <taxon>Chlorophyta</taxon>
        <taxon>core chlorophytes</taxon>
        <taxon>Trebouxiophyceae</taxon>
        <taxon>Trebouxiophyceae incertae sedis</taxon>
        <taxon>Coccomyxaceae</taxon>
        <taxon>Coccomyxa</taxon>
    </lineage>
</organism>
<dbReference type="EMBL" id="JALJOT010000004">
    <property type="protein sequence ID" value="KAK9915727.1"/>
    <property type="molecule type" value="Genomic_DNA"/>
</dbReference>
<dbReference type="Proteomes" id="UP001491310">
    <property type="component" value="Unassembled WGS sequence"/>
</dbReference>
<accession>A0ABR2YV41</accession>
<comment type="caution">
    <text evidence="2">The sequence shown here is derived from an EMBL/GenBank/DDBJ whole genome shotgun (WGS) entry which is preliminary data.</text>
</comment>
<keyword evidence="1" id="KW-1133">Transmembrane helix</keyword>